<proteinExistence type="predicted"/>
<dbReference type="InterPro" id="IPR036691">
    <property type="entry name" value="Endo/exonu/phosph_ase_sf"/>
</dbReference>
<evidence type="ECO:0000259" key="1">
    <source>
        <dbReference type="Pfam" id="PF03372"/>
    </source>
</evidence>
<feature type="domain" description="Endonuclease/exonuclease/phosphatase" evidence="1">
    <location>
        <begin position="42"/>
        <end position="236"/>
    </location>
</feature>
<dbReference type="AlphaFoldDB" id="A0A0F6SD93"/>
<dbReference type="KEGG" id="samy:DB32_000193"/>
<dbReference type="STRING" id="927083.DB32_000193"/>
<dbReference type="EMBL" id="CP011125">
    <property type="protein sequence ID" value="AKF03044.1"/>
    <property type="molecule type" value="Genomic_DNA"/>
</dbReference>
<dbReference type="PANTHER" id="PTHR14859">
    <property type="entry name" value="CALCOFLUOR WHITE HYPERSENSITIVE PROTEIN PRECURSOR"/>
    <property type="match status" value="1"/>
</dbReference>
<dbReference type="RefSeq" id="WP_053230523.1">
    <property type="nucleotide sequence ID" value="NZ_CP011125.1"/>
</dbReference>
<dbReference type="InterPro" id="IPR005135">
    <property type="entry name" value="Endo/exonuclease/phosphatase"/>
</dbReference>
<keyword evidence="3" id="KW-1185">Reference proteome</keyword>
<dbReference type="PANTHER" id="PTHR14859:SF15">
    <property type="entry name" value="ENDONUCLEASE_EXONUCLEASE_PHOSPHATASE DOMAIN-CONTAINING PROTEIN"/>
    <property type="match status" value="1"/>
</dbReference>
<dbReference type="Gene3D" id="3.60.10.10">
    <property type="entry name" value="Endonuclease/exonuclease/phosphatase"/>
    <property type="match status" value="1"/>
</dbReference>
<dbReference type="GO" id="GO:0006506">
    <property type="term" value="P:GPI anchor biosynthetic process"/>
    <property type="evidence" value="ECO:0007669"/>
    <property type="project" value="TreeGrafter"/>
</dbReference>
<evidence type="ECO:0000313" key="3">
    <source>
        <dbReference type="Proteomes" id="UP000034883"/>
    </source>
</evidence>
<dbReference type="OrthoDB" id="5293344at2"/>
<accession>A0A0F6SD93</accession>
<dbReference type="InterPro" id="IPR051916">
    <property type="entry name" value="GPI-anchor_lipid_remodeler"/>
</dbReference>
<reference evidence="2 3" key="1">
    <citation type="submission" date="2015-03" db="EMBL/GenBank/DDBJ databases">
        <title>Genome assembly of Sandaracinus amylolyticus DSM 53668.</title>
        <authorList>
            <person name="Sharma G."/>
            <person name="Subramanian S."/>
        </authorList>
    </citation>
    <scope>NUCLEOTIDE SEQUENCE [LARGE SCALE GENOMIC DNA]</scope>
    <source>
        <strain evidence="2 3">DSM 53668</strain>
    </source>
</reference>
<dbReference type="GO" id="GO:0016020">
    <property type="term" value="C:membrane"/>
    <property type="evidence" value="ECO:0007669"/>
    <property type="project" value="GOC"/>
</dbReference>
<dbReference type="SUPFAM" id="SSF56219">
    <property type="entry name" value="DNase I-like"/>
    <property type="match status" value="1"/>
</dbReference>
<dbReference type="Proteomes" id="UP000034883">
    <property type="component" value="Chromosome"/>
</dbReference>
<evidence type="ECO:0000313" key="2">
    <source>
        <dbReference type="EMBL" id="AKF03044.1"/>
    </source>
</evidence>
<organism evidence="2 3">
    <name type="scientific">Sandaracinus amylolyticus</name>
    <dbReference type="NCBI Taxonomy" id="927083"/>
    <lineage>
        <taxon>Bacteria</taxon>
        <taxon>Pseudomonadati</taxon>
        <taxon>Myxococcota</taxon>
        <taxon>Polyangia</taxon>
        <taxon>Polyangiales</taxon>
        <taxon>Sandaracinaceae</taxon>
        <taxon>Sandaracinus</taxon>
    </lineage>
</organism>
<gene>
    <name evidence="2" type="ORF">DB32_000193</name>
</gene>
<sequence length="255" mass="28245">MTTSTELAPPAPDVLRAMTLNIVHGTRISLPSALFPRTFVLRRLARIAHAARAAHVDVLALQEADGDRRFERTREIARRAGLPVVITPSSHGATLAGRAPLAVLREERFTARRADAKGFVLARARTSRGHEIDVASIHLHALSRHVRSRQIAAFVDAIREERARRGARPLVVLGDLNDDFDGSARELADHLGLHTRDHETPTYTDLGLRLRLDWVLASPELEIALHHVMPPGLSDHRAIVADVRVRTTEGRSLDR</sequence>
<name>A0A0F6SD93_9BACT</name>
<dbReference type="Pfam" id="PF03372">
    <property type="entry name" value="Exo_endo_phos"/>
    <property type="match status" value="1"/>
</dbReference>
<protein>
    <submittedName>
        <fullName evidence="2">Putative secreted protein</fullName>
    </submittedName>
</protein>
<dbReference type="GO" id="GO:0003824">
    <property type="term" value="F:catalytic activity"/>
    <property type="evidence" value="ECO:0007669"/>
    <property type="project" value="InterPro"/>
</dbReference>